<proteinExistence type="predicted"/>
<gene>
    <name evidence="2" type="ORF">L21SP2_1181</name>
</gene>
<protein>
    <submittedName>
        <fullName evidence="2">Flagellar protein FlbB</fullName>
    </submittedName>
</protein>
<dbReference type="KEGG" id="slr:L21SP2_1181"/>
<dbReference type="STRING" id="1307761.L21SP2_1181"/>
<evidence type="ECO:0000313" key="3">
    <source>
        <dbReference type="Proteomes" id="UP000018680"/>
    </source>
</evidence>
<keyword evidence="1" id="KW-0175">Coiled coil</keyword>
<reference evidence="2 3" key="1">
    <citation type="journal article" date="2015" name="Stand. Genomic Sci.">
        <title>Complete genome sequence and description of Salinispira pacifica gen. nov., sp. nov., a novel spirochaete isolated form a hypersaline microbial mat.</title>
        <authorList>
            <person name="Ben Hania W."/>
            <person name="Joseph M."/>
            <person name="Schumann P."/>
            <person name="Bunk B."/>
            <person name="Fiebig A."/>
            <person name="Sproer C."/>
            <person name="Klenk H.P."/>
            <person name="Fardeau M.L."/>
            <person name="Spring S."/>
        </authorList>
    </citation>
    <scope>NUCLEOTIDE SEQUENCE [LARGE SCALE GENOMIC DNA]</scope>
    <source>
        <strain evidence="2 3">L21-RPul-D2</strain>
    </source>
</reference>
<accession>V5WGB4</accession>
<keyword evidence="2" id="KW-0969">Cilium</keyword>
<keyword evidence="3" id="KW-1185">Reference proteome</keyword>
<evidence type="ECO:0000256" key="1">
    <source>
        <dbReference type="SAM" id="Coils"/>
    </source>
</evidence>
<dbReference type="OrthoDB" id="350547at2"/>
<name>V5WGB4_9SPIO</name>
<evidence type="ECO:0000313" key="2">
    <source>
        <dbReference type="EMBL" id="AHC14584.1"/>
    </source>
</evidence>
<keyword evidence="2" id="KW-0966">Cell projection</keyword>
<feature type="coiled-coil region" evidence="1">
    <location>
        <begin position="84"/>
        <end position="118"/>
    </location>
</feature>
<dbReference type="Proteomes" id="UP000018680">
    <property type="component" value="Chromosome"/>
</dbReference>
<dbReference type="AlphaFoldDB" id="V5WGB4"/>
<dbReference type="NCBIfam" id="NF047368">
    <property type="entry name" value="collar_FlbB"/>
    <property type="match status" value="1"/>
</dbReference>
<dbReference type="EMBL" id="CP006939">
    <property type="protein sequence ID" value="AHC14584.1"/>
    <property type="molecule type" value="Genomic_DNA"/>
</dbReference>
<sequence>MARYNRVNVAPRIFLLFVLVAVLLLGGTIWFDILGLVDARPLIGPVLNLLNLSPQETVAVDYSDVELLDSMELEKRELAIDMHLETLENSREQLSQEVEAYQERLAQLEEREKIQSDRENSFNEKLNRYDDRRAGLVQNARDLTSMRPEDAVAILNEYDDQLLIDTLRMVQELADEAGTFSLVSTYLSLLPEDRAAAIQRKMTQKPSLSSPNDS</sequence>
<organism evidence="2 3">
    <name type="scientific">Salinispira pacifica</name>
    <dbReference type="NCBI Taxonomy" id="1307761"/>
    <lineage>
        <taxon>Bacteria</taxon>
        <taxon>Pseudomonadati</taxon>
        <taxon>Spirochaetota</taxon>
        <taxon>Spirochaetia</taxon>
        <taxon>Spirochaetales</taxon>
        <taxon>Spirochaetaceae</taxon>
        <taxon>Salinispira</taxon>
    </lineage>
</organism>
<dbReference type="InterPro" id="IPR058225">
    <property type="entry name" value="FlbB-like"/>
</dbReference>
<keyword evidence="2" id="KW-0282">Flagellum</keyword>
<dbReference type="eggNOG" id="COG3334">
    <property type="taxonomic scope" value="Bacteria"/>
</dbReference>
<dbReference type="HOGENOM" id="CLU_111537_0_0_12"/>
<dbReference type="RefSeq" id="WP_024267508.1">
    <property type="nucleotide sequence ID" value="NC_023035.1"/>
</dbReference>